<name>A0AAE4C3L6_9FLAO</name>
<proteinExistence type="predicted"/>
<dbReference type="EMBL" id="JAVDQY010000005">
    <property type="protein sequence ID" value="MDR6528691.1"/>
    <property type="molecule type" value="Genomic_DNA"/>
</dbReference>
<dbReference type="Proteomes" id="UP001184861">
    <property type="component" value="Unassembled WGS sequence"/>
</dbReference>
<evidence type="ECO:0008006" key="3">
    <source>
        <dbReference type="Google" id="ProtNLM"/>
    </source>
</evidence>
<protein>
    <recommendedName>
        <fullName evidence="3">TIGR04139 family peptide modification target</fullName>
    </recommendedName>
</protein>
<accession>A0AAE4C3L6</accession>
<reference evidence="1" key="1">
    <citation type="submission" date="2023-07" db="EMBL/GenBank/DDBJ databases">
        <title>Sorghum-associated microbial communities from plants grown in Nebraska, USA.</title>
        <authorList>
            <person name="Schachtman D."/>
        </authorList>
    </citation>
    <scope>NUCLEOTIDE SEQUENCE</scope>
    <source>
        <strain evidence="1">DS2360</strain>
    </source>
</reference>
<organism evidence="1 2">
    <name type="scientific">Chryseobacterium rhizosphaerae</name>
    <dbReference type="NCBI Taxonomy" id="395937"/>
    <lineage>
        <taxon>Bacteria</taxon>
        <taxon>Pseudomonadati</taxon>
        <taxon>Bacteroidota</taxon>
        <taxon>Flavobacteriia</taxon>
        <taxon>Flavobacteriales</taxon>
        <taxon>Weeksellaceae</taxon>
        <taxon>Chryseobacterium group</taxon>
        <taxon>Chryseobacterium</taxon>
    </lineage>
</organism>
<sequence>MKKLESLKSLKFKEMSASQMNTFKGGVIQSTSNGSYSPDGGKTWVRCADRYDTVLKCTEYLINEVWY</sequence>
<evidence type="ECO:0000313" key="1">
    <source>
        <dbReference type="EMBL" id="MDR6528691.1"/>
    </source>
</evidence>
<comment type="caution">
    <text evidence="1">The sequence shown here is derived from an EMBL/GenBank/DDBJ whole genome shotgun (WGS) entry which is preliminary data.</text>
</comment>
<evidence type="ECO:0000313" key="2">
    <source>
        <dbReference type="Proteomes" id="UP001184861"/>
    </source>
</evidence>
<dbReference type="RefSeq" id="WP_156126011.1">
    <property type="nucleotide sequence ID" value="NZ_JAVDQY010000005.1"/>
</dbReference>
<gene>
    <name evidence="1" type="ORF">J2787_004128</name>
</gene>
<dbReference type="AlphaFoldDB" id="A0AAE4C3L6"/>